<dbReference type="Pfam" id="PF13144">
    <property type="entry name" value="ChapFlgA"/>
    <property type="match status" value="1"/>
</dbReference>
<evidence type="ECO:0000256" key="4">
    <source>
        <dbReference type="ARBA" id="ARBA00022729"/>
    </source>
</evidence>
<dbReference type="InterPro" id="IPR017585">
    <property type="entry name" value="SAF_FlgA"/>
</dbReference>
<feature type="domain" description="SAF" evidence="8">
    <location>
        <begin position="123"/>
        <end position="189"/>
    </location>
</feature>
<feature type="signal peptide" evidence="7">
    <location>
        <begin position="1"/>
        <end position="32"/>
    </location>
</feature>
<dbReference type="GO" id="GO:0042597">
    <property type="term" value="C:periplasmic space"/>
    <property type="evidence" value="ECO:0007669"/>
    <property type="project" value="UniProtKB-SubCell"/>
</dbReference>
<comment type="function">
    <text evidence="6">Involved in the assembly process of the P-ring formation. It may associate with FlgF on the rod constituting a structure essential for the P-ring assembly or may act as a modulator protein for the P-ring assembly.</text>
</comment>
<keyword evidence="5" id="KW-0574">Periplasm</keyword>
<sequence length="251" mass="27724">MGVATLNRHSLLHTCTLVVLVFLSVGSSRVHADDTTSTVAQTNWYRAIMQLVARHLPPTTTSHHVELLTPAETLQPLLSCPNIHARFSREPQRLAGRTMVTLSCGDSLRDNPRFVQIDVSVIGNYLVVTRDLAAKHTLARNDITIEQGDLGRLPRYALLATPQAMQQVIGQQLRRALSQHSILQENLLTKPQVVNFGDELVIEARGKGFQITRTAEAMDTGAIGDIIRVRLNNKQLIRVKIVAPGRAEPAQ</sequence>
<gene>
    <name evidence="9" type="ORF">Ga0061064_2270</name>
</gene>
<dbReference type="InterPro" id="IPR013974">
    <property type="entry name" value="SAF"/>
</dbReference>
<dbReference type="OrthoDB" id="6236246at2"/>
<proteinExistence type="inferred from homology"/>
<dbReference type="Gene3D" id="2.30.30.760">
    <property type="match status" value="1"/>
</dbReference>
<keyword evidence="4 7" id="KW-0732">Signal</keyword>
<keyword evidence="10" id="KW-1185">Reference proteome</keyword>
<dbReference type="SMART" id="SM00858">
    <property type="entry name" value="SAF"/>
    <property type="match status" value="1"/>
</dbReference>
<dbReference type="NCBIfam" id="TIGR03170">
    <property type="entry name" value="flgA_cterm"/>
    <property type="match status" value="1"/>
</dbReference>
<reference evidence="10" key="1">
    <citation type="submission" date="2015-08" db="EMBL/GenBank/DDBJ databases">
        <authorList>
            <person name="Varghese N."/>
        </authorList>
    </citation>
    <scope>NUCLEOTIDE SEQUENCE [LARGE SCALE GENOMIC DNA]</scope>
    <source>
        <strain evidence="10">DSM 27808</strain>
    </source>
</reference>
<organism evidence="9 10">
    <name type="scientific">Pseudidiomarina woesei</name>
    <dbReference type="NCBI Taxonomy" id="1381080"/>
    <lineage>
        <taxon>Bacteria</taxon>
        <taxon>Pseudomonadati</taxon>
        <taxon>Pseudomonadota</taxon>
        <taxon>Gammaproteobacteria</taxon>
        <taxon>Alteromonadales</taxon>
        <taxon>Idiomarinaceae</taxon>
        <taxon>Pseudidiomarina</taxon>
    </lineage>
</organism>
<feature type="chain" id="PRO_5005504051" description="Flagella basal body P-ring formation protein FlgA" evidence="7">
    <location>
        <begin position="33"/>
        <end position="251"/>
    </location>
</feature>
<dbReference type="EMBL" id="CYHB01000011">
    <property type="protein sequence ID" value="CUA88607.1"/>
    <property type="molecule type" value="Genomic_DNA"/>
</dbReference>
<evidence type="ECO:0000313" key="9">
    <source>
        <dbReference type="EMBL" id="CUA88607.1"/>
    </source>
</evidence>
<dbReference type="PANTHER" id="PTHR36307:SF1">
    <property type="entry name" value="FLAGELLA BASAL BODY P-RING FORMATION PROTEIN FLGA"/>
    <property type="match status" value="1"/>
</dbReference>
<evidence type="ECO:0000256" key="5">
    <source>
        <dbReference type="ARBA" id="ARBA00022764"/>
    </source>
</evidence>
<evidence type="ECO:0000256" key="1">
    <source>
        <dbReference type="ARBA" id="ARBA00004418"/>
    </source>
</evidence>
<dbReference type="RefSeq" id="WP_055439899.1">
    <property type="nucleotide sequence ID" value="NZ_CYHB01000011.1"/>
</dbReference>
<evidence type="ECO:0000256" key="2">
    <source>
        <dbReference type="ARBA" id="ARBA00010474"/>
    </source>
</evidence>
<evidence type="ECO:0000259" key="8">
    <source>
        <dbReference type="SMART" id="SM00858"/>
    </source>
</evidence>
<evidence type="ECO:0000313" key="10">
    <source>
        <dbReference type="Proteomes" id="UP000182598"/>
    </source>
</evidence>
<comment type="similarity">
    <text evidence="2">Belongs to the FlgA family.</text>
</comment>
<comment type="subcellular location">
    <subcellularLocation>
        <location evidence="1">Periplasm</location>
    </subcellularLocation>
</comment>
<dbReference type="InterPro" id="IPR039246">
    <property type="entry name" value="Flagellar_FlgA"/>
</dbReference>
<evidence type="ECO:0000256" key="3">
    <source>
        <dbReference type="ARBA" id="ARBA00014754"/>
    </source>
</evidence>
<protein>
    <recommendedName>
        <fullName evidence="3">Flagella basal body P-ring formation protein FlgA</fullName>
    </recommendedName>
</protein>
<dbReference type="Proteomes" id="UP000182598">
    <property type="component" value="Unassembled WGS sequence"/>
</dbReference>
<dbReference type="AlphaFoldDB" id="A0A0K6HCL8"/>
<evidence type="ECO:0000256" key="7">
    <source>
        <dbReference type="SAM" id="SignalP"/>
    </source>
</evidence>
<name>A0A0K6HCL8_9GAMM</name>
<dbReference type="GO" id="GO:0044780">
    <property type="term" value="P:bacterial-type flagellum assembly"/>
    <property type="evidence" value="ECO:0007669"/>
    <property type="project" value="InterPro"/>
</dbReference>
<dbReference type="CDD" id="cd11614">
    <property type="entry name" value="SAF_CpaB_FlgA_like"/>
    <property type="match status" value="1"/>
</dbReference>
<evidence type="ECO:0000256" key="6">
    <source>
        <dbReference type="ARBA" id="ARBA00025643"/>
    </source>
</evidence>
<accession>A0A0K6HCL8</accession>
<dbReference type="PANTHER" id="PTHR36307">
    <property type="entry name" value="FLAGELLA BASAL BODY P-RING FORMATION PROTEIN FLGA"/>
    <property type="match status" value="1"/>
</dbReference>
<dbReference type="Gene3D" id="3.90.1210.10">
    <property type="entry name" value="Antifreeze-like/N-acetylneuraminic acid synthase C-terminal domain"/>
    <property type="match status" value="1"/>
</dbReference>